<evidence type="ECO:0000256" key="3">
    <source>
        <dbReference type="PIRSR" id="PIRSR016184-1"/>
    </source>
</evidence>
<keyword evidence="2" id="KW-0413">Isomerase</keyword>
<comment type="caution">
    <text evidence="5">The sequence shown here is derived from an EMBL/GenBank/DDBJ whole genome shotgun (WGS) entry which is preliminary data.</text>
</comment>
<dbReference type="GO" id="GO:0005737">
    <property type="term" value="C:cytoplasm"/>
    <property type="evidence" value="ECO:0007669"/>
    <property type="project" value="TreeGrafter"/>
</dbReference>
<dbReference type="Proteomes" id="UP000570010">
    <property type="component" value="Unassembled WGS sequence"/>
</dbReference>
<protein>
    <submittedName>
        <fullName evidence="5">PhzF family phenazine biosynthesis protein</fullName>
    </submittedName>
</protein>
<dbReference type="PANTHER" id="PTHR13774">
    <property type="entry name" value="PHENAZINE BIOSYNTHESIS PROTEIN"/>
    <property type="match status" value="1"/>
</dbReference>
<evidence type="ECO:0000313" key="6">
    <source>
        <dbReference type="Proteomes" id="UP000472971"/>
    </source>
</evidence>
<dbReference type="Gene3D" id="3.10.310.10">
    <property type="entry name" value="Diaminopimelate Epimerase, Chain A, domain 1"/>
    <property type="match status" value="2"/>
</dbReference>
<dbReference type="EMBL" id="JACEIO010000001">
    <property type="protein sequence ID" value="MBA4535723.1"/>
    <property type="molecule type" value="Genomic_DNA"/>
</dbReference>
<evidence type="ECO:0000256" key="1">
    <source>
        <dbReference type="ARBA" id="ARBA00008270"/>
    </source>
</evidence>
<accession>A0A6B3VQ69</accession>
<feature type="active site" evidence="3">
    <location>
        <position position="46"/>
    </location>
</feature>
<evidence type="ECO:0000313" key="5">
    <source>
        <dbReference type="EMBL" id="NEY80099.1"/>
    </source>
</evidence>
<dbReference type="Pfam" id="PF02567">
    <property type="entry name" value="PhzC-PhzF"/>
    <property type="match status" value="1"/>
</dbReference>
<reference evidence="5 6" key="1">
    <citation type="submission" date="2020-02" db="EMBL/GenBank/DDBJ databases">
        <title>Bacillus aquiflavi sp. nov., isolated from yellow water of strong flavor Chinese baijiu in Yibin region of China.</title>
        <authorList>
            <person name="Xie J."/>
        </authorList>
    </citation>
    <scope>NUCLEOTIDE SEQUENCE [LARGE SCALE GENOMIC DNA]</scope>
    <source>
        <strain evidence="5 6">3H-10</strain>
    </source>
</reference>
<gene>
    <name evidence="5" type="ORF">G4D64_00885</name>
    <name evidence="4" type="ORF">H1Z61_00885</name>
</gene>
<dbReference type="PIRSF" id="PIRSF016184">
    <property type="entry name" value="PhzC_PhzF"/>
    <property type="match status" value="1"/>
</dbReference>
<dbReference type="Proteomes" id="UP000472971">
    <property type="component" value="Unassembled WGS sequence"/>
</dbReference>
<dbReference type="SUPFAM" id="SSF54506">
    <property type="entry name" value="Diaminopimelate epimerase-like"/>
    <property type="match status" value="1"/>
</dbReference>
<comment type="similarity">
    <text evidence="1">Belongs to the PhzF family.</text>
</comment>
<proteinExistence type="inferred from homology"/>
<dbReference type="InterPro" id="IPR003719">
    <property type="entry name" value="Phenazine_PhzF-like"/>
</dbReference>
<evidence type="ECO:0000313" key="7">
    <source>
        <dbReference type="Proteomes" id="UP000570010"/>
    </source>
</evidence>
<dbReference type="RefSeq" id="WP_163239090.1">
    <property type="nucleotide sequence ID" value="NZ_CP082780.1"/>
</dbReference>
<dbReference type="NCBIfam" id="TIGR00654">
    <property type="entry name" value="PhzF_family"/>
    <property type="match status" value="1"/>
</dbReference>
<dbReference type="PANTHER" id="PTHR13774:SF39">
    <property type="entry name" value="BIOSYNTHESIS PROTEIN, PUTATIVE-RELATED"/>
    <property type="match status" value="1"/>
</dbReference>
<dbReference type="GO" id="GO:0016853">
    <property type="term" value="F:isomerase activity"/>
    <property type="evidence" value="ECO:0007669"/>
    <property type="project" value="UniProtKB-KW"/>
</dbReference>
<evidence type="ECO:0000313" key="4">
    <source>
        <dbReference type="EMBL" id="MBA4535723.1"/>
    </source>
</evidence>
<dbReference type="AlphaFoldDB" id="A0A6B3VQ69"/>
<reference evidence="4 7" key="2">
    <citation type="submission" date="2020-07" db="EMBL/GenBank/DDBJ databases">
        <authorList>
            <person name="Feng H."/>
        </authorList>
    </citation>
    <scope>NUCLEOTIDE SEQUENCE [LARGE SCALE GENOMIC DNA]</scope>
    <source>
        <strain evidence="7">s-12</strain>
        <strain evidence="4">S-12</strain>
    </source>
</reference>
<keyword evidence="6" id="KW-1185">Reference proteome</keyword>
<sequence length="290" mass="31923">MKIDVYIVSAFSEKQQGGNEAGVVLLDNNLTDLEMQGIAAKVGLSETAFVSKSNKADFNVRFFTPSNEVDLCGHATVAAFYLLYKQSYLRIGSYVQKTNAGLLEVDVSDNGLIYLQQAVPRFFGEINKSDIASALNIPLHYIAEKLPVEIVSTGLKDIVVPIKGLTQLLQMQPNIKVIEEMCKTYQVVGLHTFSRETLKPHSTAHCRNFAPLYGIREESATGTSNGALSCYLFRHQLLQRNSHYDLSIEQGHSMGKPSQINVSLKAANNQIVDVKTGGFAHILGKQSIEL</sequence>
<evidence type="ECO:0000256" key="2">
    <source>
        <dbReference type="ARBA" id="ARBA00023235"/>
    </source>
</evidence>
<dbReference type="EMBL" id="JAAIWN010000001">
    <property type="protein sequence ID" value="NEY80099.1"/>
    <property type="molecule type" value="Genomic_DNA"/>
</dbReference>
<name>A0A6B3VQ69_9BACI</name>
<organism evidence="5 6">
    <name type="scientific">Bacillus aquiflavi</name>
    <dbReference type="NCBI Taxonomy" id="2672567"/>
    <lineage>
        <taxon>Bacteria</taxon>
        <taxon>Bacillati</taxon>
        <taxon>Bacillota</taxon>
        <taxon>Bacilli</taxon>
        <taxon>Bacillales</taxon>
        <taxon>Bacillaceae</taxon>
        <taxon>Bacillus</taxon>
    </lineage>
</organism>